<dbReference type="Gene3D" id="3.30.70.660">
    <property type="entry name" value="Pseudouridine synthase I, catalytic domain, C-terminal subdomain"/>
    <property type="match status" value="1"/>
</dbReference>
<comment type="similarity">
    <text evidence="1 4 7">Belongs to the tRNA pseudouridine synthase TruA family.</text>
</comment>
<evidence type="ECO:0000256" key="7">
    <source>
        <dbReference type="RuleBase" id="RU003792"/>
    </source>
</evidence>
<proteinExistence type="inferred from homology"/>
<dbReference type="PANTHER" id="PTHR11142:SF0">
    <property type="entry name" value="TRNA PSEUDOURIDINE SYNTHASE-LIKE 1"/>
    <property type="match status" value="1"/>
</dbReference>
<sequence length="282" mass="31916">MRIALGLQYDGSPYSGWQSQVQQDTVQDRLEKAINAFVGGQGSSPPIRVITAGRTDTGVHALGQVVHFDVDVDRDNWSWVRGVNAFLPESIVVNWAQLVSDEFNARYCAHERTYIYALQAGPCRSPMMRDHAGYLMLPADRWFDIDAMKLAAECLIGEHDFTSFRSSECQSKTPIKTLYSIEIFSQAPWLYFRIKGNAFLHHMVRNLVGSFLQIGVRKQSAKWMSEVLEAKDRSIAAPTFSAAGLYLVQISYPDEFRIPNPLLENAWLPPFLTVDLHKDTKK</sequence>
<comment type="subunit">
    <text evidence="4">Homodimer.</text>
</comment>
<dbReference type="InterPro" id="IPR020094">
    <property type="entry name" value="TruA/RsuA/RluB/E/F_N"/>
</dbReference>
<dbReference type="AlphaFoldDB" id="A0A6M9PRJ7"/>
<keyword evidence="10" id="KW-1185">Reference proteome</keyword>
<keyword evidence="2 4" id="KW-0819">tRNA processing</keyword>
<evidence type="ECO:0000313" key="9">
    <source>
        <dbReference type="EMBL" id="QKM62512.1"/>
    </source>
</evidence>
<accession>A0A6M9PRJ7</accession>
<dbReference type="EMBL" id="CP028941">
    <property type="protein sequence ID" value="QKM62512.1"/>
    <property type="molecule type" value="Genomic_DNA"/>
</dbReference>
<feature type="domain" description="Pseudouridine synthase I TruA alpha/beta" evidence="8">
    <location>
        <begin position="8"/>
        <end position="107"/>
    </location>
</feature>
<comment type="caution">
    <text evidence="4">Lacks conserved residue(s) required for the propagation of feature annotation.</text>
</comment>
<dbReference type="EC" id="5.4.99.12" evidence="4"/>
<dbReference type="PIRSF" id="PIRSF001430">
    <property type="entry name" value="tRNA_psdUrid_synth"/>
    <property type="match status" value="1"/>
</dbReference>
<dbReference type="GO" id="GO:0160147">
    <property type="term" value="F:tRNA pseudouridine(38-40) synthase activity"/>
    <property type="evidence" value="ECO:0007669"/>
    <property type="project" value="UniProtKB-EC"/>
</dbReference>
<dbReference type="NCBIfam" id="TIGR00071">
    <property type="entry name" value="hisT_truA"/>
    <property type="match status" value="1"/>
</dbReference>
<keyword evidence="3 4" id="KW-0413">Isomerase</keyword>
<dbReference type="Proteomes" id="UP000500806">
    <property type="component" value="Chromosome"/>
</dbReference>
<dbReference type="GO" id="GO:0003723">
    <property type="term" value="F:RNA binding"/>
    <property type="evidence" value="ECO:0007669"/>
    <property type="project" value="InterPro"/>
</dbReference>
<evidence type="ECO:0000256" key="3">
    <source>
        <dbReference type="ARBA" id="ARBA00023235"/>
    </source>
</evidence>
<organism evidence="9 10">
    <name type="scientific">Polynucleobacter antarcticus</name>
    <dbReference type="NCBI Taxonomy" id="1743162"/>
    <lineage>
        <taxon>Bacteria</taxon>
        <taxon>Pseudomonadati</taxon>
        <taxon>Pseudomonadota</taxon>
        <taxon>Betaproteobacteria</taxon>
        <taxon>Burkholderiales</taxon>
        <taxon>Burkholderiaceae</taxon>
        <taxon>Polynucleobacter</taxon>
    </lineage>
</organism>
<dbReference type="InterPro" id="IPR020103">
    <property type="entry name" value="PsdUridine_synth_cat_dom_sf"/>
</dbReference>
<name>A0A6M9PRJ7_9BURK</name>
<dbReference type="RefSeq" id="WP_173942666.1">
    <property type="nucleotide sequence ID" value="NZ_CBCSCD010000001.1"/>
</dbReference>
<dbReference type="HAMAP" id="MF_00171">
    <property type="entry name" value="TruA"/>
    <property type="match status" value="1"/>
</dbReference>
<dbReference type="Gene3D" id="3.30.70.580">
    <property type="entry name" value="Pseudouridine synthase I, catalytic domain, N-terminal subdomain"/>
    <property type="match status" value="1"/>
</dbReference>
<evidence type="ECO:0000259" key="8">
    <source>
        <dbReference type="Pfam" id="PF01416"/>
    </source>
</evidence>
<reference evidence="9 10" key="1">
    <citation type="submission" date="2018-04" db="EMBL/GenBank/DDBJ databases">
        <title>Polynucleobacter sp. LimPoW16 genome.</title>
        <authorList>
            <person name="Hahn M.W."/>
        </authorList>
    </citation>
    <scope>NUCLEOTIDE SEQUENCE [LARGE SCALE GENOMIC DNA]</scope>
    <source>
        <strain evidence="9 10">LimPoW16</strain>
    </source>
</reference>
<evidence type="ECO:0000256" key="4">
    <source>
        <dbReference type="HAMAP-Rule" id="MF_00171"/>
    </source>
</evidence>
<protein>
    <recommendedName>
        <fullName evidence="4">tRNA pseudouridine synthase A</fullName>
        <ecNumber evidence="4">5.4.99.12</ecNumber>
    </recommendedName>
    <alternativeName>
        <fullName evidence="4">tRNA pseudouridine(38-40) synthase</fullName>
    </alternativeName>
    <alternativeName>
        <fullName evidence="4">tRNA pseudouridylate synthase I</fullName>
    </alternativeName>
    <alternativeName>
        <fullName evidence="4">tRNA-uridine isomerase I</fullName>
    </alternativeName>
</protein>
<evidence type="ECO:0000256" key="6">
    <source>
        <dbReference type="PIRSR" id="PIRSR001430-2"/>
    </source>
</evidence>
<evidence type="ECO:0000256" key="2">
    <source>
        <dbReference type="ARBA" id="ARBA00022694"/>
    </source>
</evidence>
<dbReference type="KEGG" id="pani:DCO16_05185"/>
<dbReference type="InterPro" id="IPR020095">
    <property type="entry name" value="PsdUridine_synth_TruA_C"/>
</dbReference>
<dbReference type="PANTHER" id="PTHR11142">
    <property type="entry name" value="PSEUDOURIDYLATE SYNTHASE"/>
    <property type="match status" value="1"/>
</dbReference>
<evidence type="ECO:0000256" key="5">
    <source>
        <dbReference type="PIRSR" id="PIRSR001430-1"/>
    </source>
</evidence>
<dbReference type="InterPro" id="IPR001406">
    <property type="entry name" value="PsdUridine_synth_TruA"/>
</dbReference>
<dbReference type="GO" id="GO:0031119">
    <property type="term" value="P:tRNA pseudouridine synthesis"/>
    <property type="evidence" value="ECO:0007669"/>
    <property type="project" value="UniProtKB-UniRule"/>
</dbReference>
<dbReference type="SUPFAM" id="SSF55120">
    <property type="entry name" value="Pseudouridine synthase"/>
    <property type="match status" value="1"/>
</dbReference>
<feature type="domain" description="Pseudouridine synthase I TruA alpha/beta" evidence="8">
    <location>
        <begin position="151"/>
        <end position="253"/>
    </location>
</feature>
<dbReference type="InterPro" id="IPR020097">
    <property type="entry name" value="PsdUridine_synth_TruA_a/b_dom"/>
</dbReference>
<dbReference type="Pfam" id="PF01416">
    <property type="entry name" value="PseudoU_synth_1"/>
    <property type="match status" value="2"/>
</dbReference>
<dbReference type="FunFam" id="3.30.70.580:FF:000001">
    <property type="entry name" value="tRNA pseudouridine synthase A"/>
    <property type="match status" value="1"/>
</dbReference>
<gene>
    <name evidence="4" type="primary">truA</name>
    <name evidence="9" type="ORF">DCO16_05185</name>
</gene>
<feature type="active site" description="Nucleophile" evidence="4 5">
    <location>
        <position position="56"/>
    </location>
</feature>
<dbReference type="CDD" id="cd02570">
    <property type="entry name" value="PseudoU_synth_EcTruA"/>
    <property type="match status" value="1"/>
</dbReference>
<comment type="function">
    <text evidence="4">Formation of pseudouridine at positions 38, 39 and 40 in the anticodon stem and loop of transfer RNAs.</text>
</comment>
<evidence type="ECO:0000256" key="1">
    <source>
        <dbReference type="ARBA" id="ARBA00009375"/>
    </source>
</evidence>
<comment type="catalytic activity">
    <reaction evidence="4 7">
        <text>uridine(38/39/40) in tRNA = pseudouridine(38/39/40) in tRNA</text>
        <dbReference type="Rhea" id="RHEA:22376"/>
        <dbReference type="Rhea" id="RHEA-COMP:10085"/>
        <dbReference type="Rhea" id="RHEA-COMP:10087"/>
        <dbReference type="ChEBI" id="CHEBI:65314"/>
        <dbReference type="ChEBI" id="CHEBI:65315"/>
        <dbReference type="EC" id="5.4.99.12"/>
    </reaction>
</comment>
<evidence type="ECO:0000313" key="10">
    <source>
        <dbReference type="Proteomes" id="UP000500806"/>
    </source>
</evidence>
<feature type="binding site" evidence="4 6">
    <location>
        <position position="114"/>
    </location>
    <ligand>
        <name>substrate</name>
    </ligand>
</feature>